<feature type="compositionally biased region" description="Basic and acidic residues" evidence="1">
    <location>
        <begin position="14"/>
        <end position="30"/>
    </location>
</feature>
<comment type="caution">
    <text evidence="3">The sequence shown here is derived from an EMBL/GenBank/DDBJ whole genome shotgun (WGS) entry which is preliminary data.</text>
</comment>
<feature type="compositionally biased region" description="Basic and acidic residues" evidence="1">
    <location>
        <begin position="493"/>
        <end position="510"/>
    </location>
</feature>
<name>A0AAN8WAK3_9MAGN</name>
<proteinExistence type="predicted"/>
<feature type="region of interest" description="Disordered" evidence="1">
    <location>
        <begin position="102"/>
        <end position="128"/>
    </location>
</feature>
<evidence type="ECO:0000259" key="2">
    <source>
        <dbReference type="Pfam" id="PF24818"/>
    </source>
</evidence>
<gene>
    <name evidence="3" type="ORF">RJ641_027704</name>
</gene>
<evidence type="ECO:0000313" key="3">
    <source>
        <dbReference type="EMBL" id="KAK6942327.1"/>
    </source>
</evidence>
<dbReference type="PANTHER" id="PTHR33494:SF27">
    <property type="entry name" value="ATP-DEPENDENT DNA HELICASE"/>
    <property type="match status" value="1"/>
</dbReference>
<sequence>MVQLMKSENFLSESSEKTSPRGGGGEDKVPVKLEIVEDYLEEEHGPCNKRSKTLQQLNQCGSKTNSFPIPPSQLNPLDEPSPLGLRLRKSPSLLDLIQMKLSQGPAPSAKSSSGDRKDVKGSAAASGTEKLKASNFPASLLRIGSWEYASRYEGDLVAKCYFAKHKLVWEFLEGGLKGKIEIQWSDIMALKANCPENGPGTLDVVLARQPLFFRETNPQPRKHTLWQATADFTDGQASIHRQHFLQCPQGLLNKHFEKLIQCDMRLNFLSKQPEIVLDSPYFESRPSVFEDLDDCKSQLSHVEMGKGSALSNFQEGGSPNVAQSSLTPEKGDDCSRALAGSSWEATHVSAMDSCAIEGSGGCEANNSEAPRNWEQIKVPGLHPSMSMGDLMCHIGNCITEQINSGNAPFAGDGVECKGILEDIAQYLFSDTQLTSASDEKSLISRVNSLCCLLQKDPPSVQNLQNNGEICFDLGSEGKNTQHNVASELISENKGRATDAAPHEGDAREFSGCKQPSVMSRKDSFGELLLHLPRIASLPKFLFNISEDGEYKAR</sequence>
<feature type="domain" description="TRF2/HOY1 PH-like" evidence="2">
    <location>
        <begin position="135"/>
        <end position="253"/>
    </location>
</feature>
<dbReference type="EMBL" id="JBAMMX010000004">
    <property type="protein sequence ID" value="KAK6942327.1"/>
    <property type="molecule type" value="Genomic_DNA"/>
</dbReference>
<dbReference type="InterPro" id="IPR057939">
    <property type="entry name" value="TRF2_HOY1_PH"/>
</dbReference>
<keyword evidence="4" id="KW-1185">Reference proteome</keyword>
<feature type="region of interest" description="Disordered" evidence="1">
    <location>
        <begin position="310"/>
        <end position="329"/>
    </location>
</feature>
<feature type="region of interest" description="Disordered" evidence="1">
    <location>
        <begin position="58"/>
        <end position="82"/>
    </location>
</feature>
<dbReference type="PANTHER" id="PTHR33494">
    <property type="entry name" value="OS02G0793800 PROTEIN"/>
    <property type="match status" value="1"/>
</dbReference>
<evidence type="ECO:0000313" key="4">
    <source>
        <dbReference type="Proteomes" id="UP001370490"/>
    </source>
</evidence>
<dbReference type="AlphaFoldDB" id="A0AAN8WAK3"/>
<feature type="region of interest" description="Disordered" evidence="1">
    <location>
        <begin position="493"/>
        <end position="512"/>
    </location>
</feature>
<dbReference type="Pfam" id="PF24818">
    <property type="entry name" value="PH_TRF2_HOY1"/>
    <property type="match status" value="1"/>
</dbReference>
<evidence type="ECO:0000256" key="1">
    <source>
        <dbReference type="SAM" id="MobiDB-lite"/>
    </source>
</evidence>
<feature type="compositionally biased region" description="Polar residues" evidence="1">
    <location>
        <begin position="58"/>
        <end position="67"/>
    </location>
</feature>
<dbReference type="Proteomes" id="UP001370490">
    <property type="component" value="Unassembled WGS sequence"/>
</dbReference>
<reference evidence="3 4" key="1">
    <citation type="submission" date="2023-12" db="EMBL/GenBank/DDBJ databases">
        <title>A high-quality genome assembly for Dillenia turbinata (Dilleniales).</title>
        <authorList>
            <person name="Chanderbali A."/>
        </authorList>
    </citation>
    <scope>NUCLEOTIDE SEQUENCE [LARGE SCALE GENOMIC DNA]</scope>
    <source>
        <strain evidence="3">LSX21</strain>
        <tissue evidence="3">Leaf</tissue>
    </source>
</reference>
<protein>
    <recommendedName>
        <fullName evidence="2">TRF2/HOY1 PH-like domain-containing protein</fullName>
    </recommendedName>
</protein>
<feature type="region of interest" description="Disordered" evidence="1">
    <location>
        <begin position="1"/>
        <end position="30"/>
    </location>
</feature>
<organism evidence="3 4">
    <name type="scientific">Dillenia turbinata</name>
    <dbReference type="NCBI Taxonomy" id="194707"/>
    <lineage>
        <taxon>Eukaryota</taxon>
        <taxon>Viridiplantae</taxon>
        <taxon>Streptophyta</taxon>
        <taxon>Embryophyta</taxon>
        <taxon>Tracheophyta</taxon>
        <taxon>Spermatophyta</taxon>
        <taxon>Magnoliopsida</taxon>
        <taxon>eudicotyledons</taxon>
        <taxon>Gunneridae</taxon>
        <taxon>Pentapetalae</taxon>
        <taxon>Dilleniales</taxon>
        <taxon>Dilleniaceae</taxon>
        <taxon>Dillenia</taxon>
    </lineage>
</organism>
<feature type="compositionally biased region" description="Polar residues" evidence="1">
    <location>
        <begin position="310"/>
        <end position="327"/>
    </location>
</feature>
<accession>A0AAN8WAK3</accession>